<organism evidence="2 3">
    <name type="scientific">Actinomycetospora succinea</name>
    <dbReference type="NCBI Taxonomy" id="663603"/>
    <lineage>
        <taxon>Bacteria</taxon>
        <taxon>Bacillati</taxon>
        <taxon>Actinomycetota</taxon>
        <taxon>Actinomycetes</taxon>
        <taxon>Pseudonocardiales</taxon>
        <taxon>Pseudonocardiaceae</taxon>
        <taxon>Actinomycetospora</taxon>
    </lineage>
</organism>
<evidence type="ECO:0000313" key="2">
    <source>
        <dbReference type="EMBL" id="TDQ46730.1"/>
    </source>
</evidence>
<sequence>MDDDTTWEMDSTGPTDTGDDGRGRDLSRDPLELACEDINFAHSMARDAHRLRDRVLDVLVDLSLGWDRTAARLERTAAIVGPGAAQERLRAAADRALAHRGDARWRWRRLAAVAIGERPPPGP</sequence>
<protein>
    <submittedName>
        <fullName evidence="2">Uncharacterized protein</fullName>
    </submittedName>
</protein>
<reference evidence="2 3" key="1">
    <citation type="submission" date="2019-03" db="EMBL/GenBank/DDBJ databases">
        <title>Genomic Encyclopedia of Type Strains, Phase IV (KMG-IV): sequencing the most valuable type-strain genomes for metagenomic binning, comparative biology and taxonomic classification.</title>
        <authorList>
            <person name="Goeker M."/>
        </authorList>
    </citation>
    <scope>NUCLEOTIDE SEQUENCE [LARGE SCALE GENOMIC DNA]</scope>
    <source>
        <strain evidence="2 3">DSM 45775</strain>
    </source>
</reference>
<evidence type="ECO:0000256" key="1">
    <source>
        <dbReference type="SAM" id="MobiDB-lite"/>
    </source>
</evidence>
<name>A0A4R6UIJ2_9PSEU</name>
<proteinExistence type="predicted"/>
<keyword evidence="3" id="KW-1185">Reference proteome</keyword>
<feature type="compositionally biased region" description="Basic and acidic residues" evidence="1">
    <location>
        <begin position="19"/>
        <end position="28"/>
    </location>
</feature>
<dbReference type="AlphaFoldDB" id="A0A4R6UIJ2"/>
<dbReference type="EMBL" id="SNYO01000015">
    <property type="protein sequence ID" value="TDQ46730.1"/>
    <property type="molecule type" value="Genomic_DNA"/>
</dbReference>
<accession>A0A4R6UIJ2</accession>
<gene>
    <name evidence="2" type="ORF">EV188_115104</name>
</gene>
<comment type="caution">
    <text evidence="2">The sequence shown here is derived from an EMBL/GenBank/DDBJ whole genome shotgun (WGS) entry which is preliminary data.</text>
</comment>
<dbReference type="RefSeq" id="WP_133830084.1">
    <property type="nucleotide sequence ID" value="NZ_BAABHR010000018.1"/>
</dbReference>
<feature type="region of interest" description="Disordered" evidence="1">
    <location>
        <begin position="1"/>
        <end position="28"/>
    </location>
</feature>
<dbReference type="Proteomes" id="UP000295705">
    <property type="component" value="Unassembled WGS sequence"/>
</dbReference>
<evidence type="ECO:0000313" key="3">
    <source>
        <dbReference type="Proteomes" id="UP000295705"/>
    </source>
</evidence>